<dbReference type="EMBL" id="BARV01007449">
    <property type="protein sequence ID" value="GAI08142.1"/>
    <property type="molecule type" value="Genomic_DNA"/>
</dbReference>
<comment type="caution">
    <text evidence="1">The sequence shown here is derived from an EMBL/GenBank/DDBJ whole genome shotgun (WGS) entry which is preliminary data.</text>
</comment>
<protein>
    <submittedName>
        <fullName evidence="1">Uncharacterized protein</fullName>
    </submittedName>
</protein>
<accession>X1KM35</accession>
<proteinExistence type="predicted"/>
<gene>
    <name evidence="1" type="ORF">S06H3_15166</name>
</gene>
<name>X1KM35_9ZZZZ</name>
<evidence type="ECO:0000313" key="1">
    <source>
        <dbReference type="EMBL" id="GAI08142.1"/>
    </source>
</evidence>
<organism evidence="1">
    <name type="scientific">marine sediment metagenome</name>
    <dbReference type="NCBI Taxonomy" id="412755"/>
    <lineage>
        <taxon>unclassified sequences</taxon>
        <taxon>metagenomes</taxon>
        <taxon>ecological metagenomes</taxon>
    </lineage>
</organism>
<sequence length="177" mass="20153">GEYTVVLFDKERTKGVAFQPNYGPPREADNFYLAISEHISNWVDYPPTLELVEKFRLASSETVNRIKKFAFLDENWDSYGAKTIEWSTIIKAIDFFSSLVVRLPDNAALPFVAPAGNGDIHFEWEMLSKALALSIPEDKNDAFEYVLTDKTSGKEGETYERVSSMEEIIDIAANWIR</sequence>
<reference evidence="1" key="1">
    <citation type="journal article" date="2014" name="Front. Microbiol.">
        <title>High frequency of phylogenetically diverse reductive dehalogenase-homologous genes in deep subseafloor sedimentary metagenomes.</title>
        <authorList>
            <person name="Kawai M."/>
            <person name="Futagami T."/>
            <person name="Toyoda A."/>
            <person name="Takaki Y."/>
            <person name="Nishi S."/>
            <person name="Hori S."/>
            <person name="Arai W."/>
            <person name="Tsubouchi T."/>
            <person name="Morono Y."/>
            <person name="Uchiyama I."/>
            <person name="Ito T."/>
            <person name="Fujiyama A."/>
            <person name="Inagaki F."/>
            <person name="Takami H."/>
        </authorList>
    </citation>
    <scope>NUCLEOTIDE SEQUENCE</scope>
    <source>
        <strain evidence="1">Expedition CK06-06</strain>
    </source>
</reference>
<feature type="non-terminal residue" evidence="1">
    <location>
        <position position="1"/>
    </location>
</feature>
<dbReference type="AlphaFoldDB" id="X1KM35"/>